<dbReference type="Pfam" id="PF05773">
    <property type="entry name" value="RWD"/>
    <property type="match status" value="1"/>
</dbReference>
<name>A0A5J4WZ35_9EUKA</name>
<protein>
    <recommendedName>
        <fullName evidence="1">RWD domain-containing protein</fullName>
    </recommendedName>
</protein>
<reference evidence="2 3" key="1">
    <citation type="submission" date="2019-03" db="EMBL/GenBank/DDBJ databases">
        <title>Single cell metagenomics reveals metabolic interactions within the superorganism composed of flagellate Streblomastix strix and complex community of Bacteroidetes bacteria on its surface.</title>
        <authorList>
            <person name="Treitli S.C."/>
            <person name="Kolisko M."/>
            <person name="Husnik F."/>
            <person name="Keeling P."/>
            <person name="Hampl V."/>
        </authorList>
    </citation>
    <scope>NUCLEOTIDE SEQUENCE [LARGE SCALE GENOMIC DNA]</scope>
    <source>
        <strain evidence="2">ST1C</strain>
    </source>
</reference>
<proteinExistence type="predicted"/>
<gene>
    <name evidence="2" type="ORF">EZS28_004341</name>
</gene>
<dbReference type="InterPro" id="IPR006575">
    <property type="entry name" value="RWD_dom"/>
</dbReference>
<dbReference type="Gene3D" id="3.10.110.10">
    <property type="entry name" value="Ubiquitin Conjugating Enzyme"/>
    <property type="match status" value="1"/>
</dbReference>
<dbReference type="PROSITE" id="PS50908">
    <property type="entry name" value="RWD"/>
    <property type="match status" value="1"/>
</dbReference>
<dbReference type="Proteomes" id="UP000324800">
    <property type="component" value="Unassembled WGS sequence"/>
</dbReference>
<evidence type="ECO:0000259" key="1">
    <source>
        <dbReference type="PROSITE" id="PS50908"/>
    </source>
</evidence>
<feature type="domain" description="RWD" evidence="1">
    <location>
        <begin position="9"/>
        <end position="107"/>
    </location>
</feature>
<dbReference type="SUPFAM" id="SSF54495">
    <property type="entry name" value="UBC-like"/>
    <property type="match status" value="1"/>
</dbReference>
<accession>A0A5J4WZ35</accession>
<organism evidence="2 3">
    <name type="scientific">Streblomastix strix</name>
    <dbReference type="NCBI Taxonomy" id="222440"/>
    <lineage>
        <taxon>Eukaryota</taxon>
        <taxon>Metamonada</taxon>
        <taxon>Preaxostyla</taxon>
        <taxon>Oxymonadida</taxon>
        <taxon>Streblomastigidae</taxon>
        <taxon>Streblomastix</taxon>
    </lineage>
</organism>
<sequence>MSGALGVADELIALAILYPGLVQKAENTHPNIVEVRNRVYSIIYKIALILANYPAEAPRIELSEVLGAPTEIVKKIEELANEEAKSRVGELMLCDIVDFVQNQFAAIDKAKDEMSRCEGQSCSSCSKSVNCVEELLESVTDEDAQETVAAGFGPFGIQNYELQNSGQNITQHLSVEEAQRVGIKQSIQSKEGLSPFDPHKEIW</sequence>
<comment type="caution">
    <text evidence="2">The sequence shown here is derived from an EMBL/GenBank/DDBJ whole genome shotgun (WGS) entry which is preliminary data.</text>
</comment>
<dbReference type="InterPro" id="IPR016135">
    <property type="entry name" value="UBQ-conjugating_enzyme/RWD"/>
</dbReference>
<dbReference type="EMBL" id="SNRW01000616">
    <property type="protein sequence ID" value="KAA6400130.1"/>
    <property type="molecule type" value="Genomic_DNA"/>
</dbReference>
<evidence type="ECO:0000313" key="3">
    <source>
        <dbReference type="Proteomes" id="UP000324800"/>
    </source>
</evidence>
<dbReference type="AlphaFoldDB" id="A0A5J4WZ35"/>
<evidence type="ECO:0000313" key="2">
    <source>
        <dbReference type="EMBL" id="KAA6400130.1"/>
    </source>
</evidence>